<dbReference type="PANTHER" id="PTHR14534">
    <property type="entry name" value="VACUOLAR IMPORT AND DEGRADATION PROTEIN 24"/>
    <property type="match status" value="1"/>
</dbReference>
<comment type="similarity">
    <text evidence="1">Belongs to the GID4/VID24 family.</text>
</comment>
<reference evidence="3" key="2">
    <citation type="submission" date="2020-11" db="EMBL/GenBank/DDBJ databases">
        <authorList>
            <consortium name="DOE Joint Genome Institute"/>
            <person name="Kuo A."/>
            <person name="Miyauchi S."/>
            <person name="Kiss E."/>
            <person name="Drula E."/>
            <person name="Kohler A."/>
            <person name="Sanchez-Garcia M."/>
            <person name="Andreopoulos B."/>
            <person name="Barry K.W."/>
            <person name="Bonito G."/>
            <person name="Buee M."/>
            <person name="Carver A."/>
            <person name="Chen C."/>
            <person name="Cichocki N."/>
            <person name="Clum A."/>
            <person name="Culley D."/>
            <person name="Crous P.W."/>
            <person name="Fauchery L."/>
            <person name="Girlanda M."/>
            <person name="Hayes R."/>
            <person name="Keri Z."/>
            <person name="Labutti K."/>
            <person name="Lipzen A."/>
            <person name="Lombard V."/>
            <person name="Magnuson J."/>
            <person name="Maillard F."/>
            <person name="Morin E."/>
            <person name="Murat C."/>
            <person name="Nolan M."/>
            <person name="Ohm R."/>
            <person name="Pangilinan J."/>
            <person name="Pereira M."/>
            <person name="Perotto S."/>
            <person name="Peter M."/>
            <person name="Riley R."/>
            <person name="Sitrit Y."/>
            <person name="Stielow B."/>
            <person name="Szollosi G."/>
            <person name="Zifcakova L."/>
            <person name="Stursova M."/>
            <person name="Spatafora J.W."/>
            <person name="Tedersoo L."/>
            <person name="Vaario L.-M."/>
            <person name="Yamada A."/>
            <person name="Yan M."/>
            <person name="Wang P."/>
            <person name="Xu J."/>
            <person name="Bruns T."/>
            <person name="Baldrian P."/>
            <person name="Vilgalys R."/>
            <person name="Henrissat B."/>
            <person name="Grigoriev I.V."/>
            <person name="Hibbett D."/>
            <person name="Nagy L.G."/>
            <person name="Martin F.M."/>
        </authorList>
    </citation>
    <scope>NUCLEOTIDE SEQUENCE</scope>
    <source>
        <strain evidence="3">UH-Tt-Lm1</strain>
    </source>
</reference>
<reference evidence="3" key="1">
    <citation type="journal article" date="2020" name="Nat. Commun.">
        <title>Large-scale genome sequencing of mycorrhizal fungi provides insights into the early evolution of symbiotic traits.</title>
        <authorList>
            <person name="Miyauchi S."/>
            <person name="Kiss E."/>
            <person name="Kuo A."/>
            <person name="Drula E."/>
            <person name="Kohler A."/>
            <person name="Sanchez-Garcia M."/>
            <person name="Morin E."/>
            <person name="Andreopoulos B."/>
            <person name="Barry K.W."/>
            <person name="Bonito G."/>
            <person name="Buee M."/>
            <person name="Carver A."/>
            <person name="Chen C."/>
            <person name="Cichocki N."/>
            <person name="Clum A."/>
            <person name="Culley D."/>
            <person name="Crous P.W."/>
            <person name="Fauchery L."/>
            <person name="Girlanda M."/>
            <person name="Hayes R.D."/>
            <person name="Keri Z."/>
            <person name="LaButti K."/>
            <person name="Lipzen A."/>
            <person name="Lombard V."/>
            <person name="Magnuson J."/>
            <person name="Maillard F."/>
            <person name="Murat C."/>
            <person name="Nolan M."/>
            <person name="Ohm R.A."/>
            <person name="Pangilinan J."/>
            <person name="Pereira M.F."/>
            <person name="Perotto S."/>
            <person name="Peter M."/>
            <person name="Pfister S."/>
            <person name="Riley R."/>
            <person name="Sitrit Y."/>
            <person name="Stielow J.B."/>
            <person name="Szollosi G."/>
            <person name="Zifcakova L."/>
            <person name="Stursova M."/>
            <person name="Spatafora J.W."/>
            <person name="Tedersoo L."/>
            <person name="Vaario L.M."/>
            <person name="Yamada A."/>
            <person name="Yan M."/>
            <person name="Wang P."/>
            <person name="Xu J."/>
            <person name="Bruns T."/>
            <person name="Baldrian P."/>
            <person name="Vilgalys R."/>
            <person name="Dunand C."/>
            <person name="Henrissat B."/>
            <person name="Grigoriev I.V."/>
            <person name="Hibbett D."/>
            <person name="Nagy L.G."/>
            <person name="Martin F.M."/>
        </authorList>
    </citation>
    <scope>NUCLEOTIDE SEQUENCE</scope>
    <source>
        <strain evidence="3">UH-Tt-Lm1</strain>
    </source>
</reference>
<feature type="compositionally biased region" description="Low complexity" evidence="2">
    <location>
        <begin position="199"/>
        <end position="208"/>
    </location>
</feature>
<accession>A0A9P6LBU2</accession>
<evidence type="ECO:0000313" key="3">
    <source>
        <dbReference type="EMBL" id="KAF9791240.1"/>
    </source>
</evidence>
<feature type="compositionally biased region" description="Basic and acidic residues" evidence="2">
    <location>
        <begin position="459"/>
        <end position="475"/>
    </location>
</feature>
<dbReference type="GO" id="GO:0034657">
    <property type="term" value="C:GID complex"/>
    <property type="evidence" value="ECO:0007669"/>
    <property type="project" value="TreeGrafter"/>
</dbReference>
<gene>
    <name evidence="3" type="ORF">BJ322DRAFT_437443</name>
</gene>
<comment type="caution">
    <text evidence="3">The sequence shown here is derived from an EMBL/GenBank/DDBJ whole genome shotgun (WGS) entry which is preliminary data.</text>
</comment>
<feature type="compositionally biased region" description="Low complexity" evidence="2">
    <location>
        <begin position="236"/>
        <end position="247"/>
    </location>
</feature>
<evidence type="ECO:0000256" key="2">
    <source>
        <dbReference type="SAM" id="MobiDB-lite"/>
    </source>
</evidence>
<proteinExistence type="inferred from homology"/>
<sequence>MTRKELDQVRGRLHSGVKWEERLDQGFGFTYDGAEPHRKLELCQRDAEHVGTWQDLPPAPRTSLTLTFSNQTFVSLMPSEQSVSTHPQPEDLDLSREQIKVCIVCMAPVSSADVDYPVHQLLIEQDIPLLCAGCRDSRNVPARQQHLISASGRSSSGGADFVRPIPQALQITTDGTNPLSFPTPQTHPTTSPLDVPELSRSVSTSSESNAYLSRVSDKIHHAPKVKTQPDNLYPISRTVSSESSQSQKETRHESIHSPSPLVDITRLRVRSPTHHCLYPGAMFTGTQKSGRSSYDVNVTIVDVDFSSSFLCGYLRIRGLTEDWPELTTYFDAEIIGSRYGFLTRNWGATEQEDMVHWQRFPAFRHVKNDLKRPYLTMPDNDHGAVFMRWKERFLVPDHRVQDINGASFAGFYYVCVDFNQQPQTPASHHMPLIRETDDMSTDATPDVVAEPVEIAAKPESPRRSRRRSIDSEGRLQRGISRSSSHSGPGPFVATMSGFYFHQNSEPYQQLSLNHVPQMADTCFELR</sequence>
<dbReference type="GO" id="GO:0043161">
    <property type="term" value="P:proteasome-mediated ubiquitin-dependent protein catabolic process"/>
    <property type="evidence" value="ECO:0007669"/>
    <property type="project" value="TreeGrafter"/>
</dbReference>
<evidence type="ECO:0000313" key="4">
    <source>
        <dbReference type="Proteomes" id="UP000736335"/>
    </source>
</evidence>
<dbReference type="GO" id="GO:0005773">
    <property type="term" value="C:vacuole"/>
    <property type="evidence" value="ECO:0007669"/>
    <property type="project" value="GOC"/>
</dbReference>
<feature type="region of interest" description="Disordered" evidence="2">
    <location>
        <begin position="455"/>
        <end position="489"/>
    </location>
</feature>
<dbReference type="GO" id="GO:0007039">
    <property type="term" value="P:protein catabolic process in the vacuole"/>
    <property type="evidence" value="ECO:0007669"/>
    <property type="project" value="TreeGrafter"/>
</dbReference>
<dbReference type="OrthoDB" id="62at2759"/>
<feature type="region of interest" description="Disordered" evidence="2">
    <location>
        <begin position="172"/>
        <end position="261"/>
    </location>
</feature>
<evidence type="ECO:0000256" key="1">
    <source>
        <dbReference type="ARBA" id="ARBA00061469"/>
    </source>
</evidence>
<dbReference type="GO" id="GO:0006623">
    <property type="term" value="P:protein targeting to vacuole"/>
    <property type="evidence" value="ECO:0007669"/>
    <property type="project" value="TreeGrafter"/>
</dbReference>
<dbReference type="EMBL" id="WIUZ02000002">
    <property type="protein sequence ID" value="KAF9791240.1"/>
    <property type="molecule type" value="Genomic_DNA"/>
</dbReference>
<protein>
    <submittedName>
        <fullName evidence="3">Vacuolar import and degradation protein-domain-containing protein</fullName>
    </submittedName>
</protein>
<dbReference type="PANTHER" id="PTHR14534:SF3">
    <property type="entry name" value="GID COMPLEX SUBUNIT 4 HOMOLOG"/>
    <property type="match status" value="1"/>
</dbReference>
<dbReference type="GO" id="GO:0045721">
    <property type="term" value="P:negative regulation of gluconeogenesis"/>
    <property type="evidence" value="ECO:0007669"/>
    <property type="project" value="TreeGrafter"/>
</dbReference>
<organism evidence="3 4">
    <name type="scientific">Thelephora terrestris</name>
    <dbReference type="NCBI Taxonomy" id="56493"/>
    <lineage>
        <taxon>Eukaryota</taxon>
        <taxon>Fungi</taxon>
        <taxon>Dikarya</taxon>
        <taxon>Basidiomycota</taxon>
        <taxon>Agaricomycotina</taxon>
        <taxon>Agaricomycetes</taxon>
        <taxon>Thelephorales</taxon>
        <taxon>Thelephoraceae</taxon>
        <taxon>Thelephora</taxon>
    </lineage>
</organism>
<keyword evidence="4" id="KW-1185">Reference proteome</keyword>
<name>A0A9P6LBU2_9AGAM</name>
<dbReference type="InterPro" id="IPR018618">
    <property type="entry name" value="GID4/10-like"/>
</dbReference>
<feature type="compositionally biased region" description="Polar residues" evidence="2">
    <location>
        <begin position="172"/>
        <end position="192"/>
    </location>
</feature>
<dbReference type="Proteomes" id="UP000736335">
    <property type="component" value="Unassembled WGS sequence"/>
</dbReference>
<dbReference type="AlphaFoldDB" id="A0A9P6LBU2"/>
<dbReference type="Pfam" id="PF09783">
    <property type="entry name" value="Vac_ImportDeg"/>
    <property type="match status" value="1"/>
</dbReference>